<feature type="binding site" evidence="7">
    <location>
        <position position="79"/>
    </location>
    <ligand>
        <name>Fe(3+)</name>
        <dbReference type="ChEBI" id="CHEBI:29034"/>
    </ligand>
</feature>
<dbReference type="RefSeq" id="WP_379873173.1">
    <property type="nucleotide sequence ID" value="NZ_JBHTBH010000012.1"/>
</dbReference>
<dbReference type="InterPro" id="IPR006680">
    <property type="entry name" value="Amidohydro-rel"/>
</dbReference>
<name>A0ABW2KME8_9ACTN</name>
<keyword evidence="5 7" id="KW-0862">Zinc</keyword>
<dbReference type="SUPFAM" id="SSF51556">
    <property type="entry name" value="Metallo-dependent hydrolases"/>
    <property type="match status" value="1"/>
</dbReference>
<evidence type="ECO:0000256" key="2">
    <source>
        <dbReference type="ARBA" id="ARBA00022723"/>
    </source>
</evidence>
<feature type="binding site" evidence="7">
    <location>
        <position position="77"/>
    </location>
    <ligand>
        <name>Fe(3+)</name>
        <dbReference type="ChEBI" id="CHEBI:29034"/>
    </ligand>
</feature>
<feature type="binding site" evidence="7">
    <location>
        <position position="318"/>
    </location>
    <ligand>
        <name>4-imidazolone-5-propanoate</name>
        <dbReference type="ChEBI" id="CHEBI:77893"/>
    </ligand>
</feature>
<dbReference type="HAMAP" id="MF_00372">
    <property type="entry name" value="HutI"/>
    <property type="match status" value="1"/>
</dbReference>
<feature type="binding site" evidence="7">
    <location>
        <position position="77"/>
    </location>
    <ligand>
        <name>Zn(2+)</name>
        <dbReference type="ChEBI" id="CHEBI:29105"/>
    </ligand>
</feature>
<dbReference type="EMBL" id="JBHTBH010000012">
    <property type="protein sequence ID" value="MFC7330533.1"/>
    <property type="molecule type" value="Genomic_DNA"/>
</dbReference>
<dbReference type="Proteomes" id="UP001596540">
    <property type="component" value="Unassembled WGS sequence"/>
</dbReference>
<feature type="binding site" evidence="7">
    <location>
        <position position="171"/>
    </location>
    <ligand>
        <name>4-imidazolone-5-propanoate</name>
        <dbReference type="ChEBI" id="CHEBI:77893"/>
    </ligand>
</feature>
<dbReference type="InterPro" id="IPR011059">
    <property type="entry name" value="Metal-dep_hydrolase_composite"/>
</dbReference>
<feature type="binding site" evidence="7">
    <location>
        <position position="144"/>
    </location>
    <ligand>
        <name>N-formimidoyl-L-glutamate</name>
        <dbReference type="ChEBI" id="CHEBI:58928"/>
    </ligand>
</feature>
<evidence type="ECO:0000256" key="4">
    <source>
        <dbReference type="ARBA" id="ARBA00022808"/>
    </source>
</evidence>
<feature type="binding site" evidence="7">
    <location>
        <position position="317"/>
    </location>
    <ligand>
        <name>N-formimidoyl-L-glutamate</name>
        <dbReference type="ChEBI" id="CHEBI:58928"/>
    </ligand>
</feature>
<keyword evidence="2 7" id="KW-0479">Metal-binding</keyword>
<dbReference type="Gene3D" id="2.30.40.10">
    <property type="entry name" value="Urease, subunit C, domain 1"/>
    <property type="match status" value="1"/>
</dbReference>
<comment type="subcellular location">
    <subcellularLocation>
        <location evidence="7">Cytoplasm</location>
    </subcellularLocation>
</comment>
<feature type="binding site" evidence="7">
    <location>
        <position position="237"/>
    </location>
    <ligand>
        <name>4-imidazolone-5-propanoate</name>
        <dbReference type="ChEBI" id="CHEBI:77893"/>
    </ligand>
</feature>
<keyword evidence="10" id="KW-1185">Reference proteome</keyword>
<accession>A0ABW2KME8</accession>
<feature type="binding site" evidence="7">
    <location>
        <position position="234"/>
    </location>
    <ligand>
        <name>Fe(3+)</name>
        <dbReference type="ChEBI" id="CHEBI:29034"/>
    </ligand>
</feature>
<dbReference type="PANTHER" id="PTHR42752">
    <property type="entry name" value="IMIDAZOLONEPROPIONASE"/>
    <property type="match status" value="1"/>
</dbReference>
<keyword evidence="7" id="KW-0963">Cytoplasm</keyword>
<proteinExistence type="inferred from homology"/>
<organism evidence="9 10">
    <name type="scientific">Marinactinospora rubrisoli</name>
    <dbReference type="NCBI Taxonomy" id="2715399"/>
    <lineage>
        <taxon>Bacteria</taxon>
        <taxon>Bacillati</taxon>
        <taxon>Actinomycetota</taxon>
        <taxon>Actinomycetes</taxon>
        <taxon>Streptosporangiales</taxon>
        <taxon>Nocardiopsidaceae</taxon>
        <taxon>Marinactinospora</taxon>
    </lineage>
</organism>
<dbReference type="SUPFAM" id="SSF51338">
    <property type="entry name" value="Composite domain of metallo-dependent hydrolases"/>
    <property type="match status" value="1"/>
</dbReference>
<feature type="binding site" evidence="7">
    <location>
        <position position="144"/>
    </location>
    <ligand>
        <name>4-imidazolone-5-propanoate</name>
        <dbReference type="ChEBI" id="CHEBI:77893"/>
    </ligand>
</feature>
<dbReference type="InterPro" id="IPR032466">
    <property type="entry name" value="Metal_Hydrolase"/>
</dbReference>
<gene>
    <name evidence="7 9" type="primary">hutI</name>
    <name evidence="9" type="ORF">ACFQRF_22650</name>
</gene>
<evidence type="ECO:0000256" key="7">
    <source>
        <dbReference type="HAMAP-Rule" id="MF_00372"/>
    </source>
</evidence>
<feature type="binding site" evidence="7">
    <location>
        <position position="79"/>
    </location>
    <ligand>
        <name>Zn(2+)</name>
        <dbReference type="ChEBI" id="CHEBI:29105"/>
    </ligand>
</feature>
<dbReference type="Gene3D" id="3.20.20.140">
    <property type="entry name" value="Metal-dependent hydrolases"/>
    <property type="match status" value="1"/>
</dbReference>
<evidence type="ECO:0000256" key="5">
    <source>
        <dbReference type="ARBA" id="ARBA00022833"/>
    </source>
</evidence>
<evidence type="ECO:0000313" key="10">
    <source>
        <dbReference type="Proteomes" id="UP001596540"/>
    </source>
</evidence>
<evidence type="ECO:0000259" key="8">
    <source>
        <dbReference type="Pfam" id="PF01979"/>
    </source>
</evidence>
<feature type="binding site" evidence="7">
    <location>
        <position position="315"/>
    </location>
    <ligand>
        <name>N-formimidoyl-L-glutamate</name>
        <dbReference type="ChEBI" id="CHEBI:58928"/>
    </ligand>
</feature>
<protein>
    <recommendedName>
        <fullName evidence="1 7">Imidazolonepropionase</fullName>
        <ecNumber evidence="1 7">3.5.2.7</ecNumber>
    </recommendedName>
    <alternativeName>
        <fullName evidence="7">Imidazolone-5-propionate hydrolase</fullName>
    </alternativeName>
</protein>
<keyword evidence="4 7" id="KW-0369">Histidine metabolism</keyword>
<dbReference type="NCBIfam" id="TIGR01224">
    <property type="entry name" value="hutI"/>
    <property type="match status" value="1"/>
</dbReference>
<reference evidence="10" key="1">
    <citation type="journal article" date="2019" name="Int. J. Syst. Evol. Microbiol.">
        <title>The Global Catalogue of Microorganisms (GCM) 10K type strain sequencing project: providing services to taxonomists for standard genome sequencing and annotation.</title>
        <authorList>
            <consortium name="The Broad Institute Genomics Platform"/>
            <consortium name="The Broad Institute Genome Sequencing Center for Infectious Disease"/>
            <person name="Wu L."/>
            <person name="Ma J."/>
        </authorList>
    </citation>
    <scope>NUCLEOTIDE SEQUENCE [LARGE SCALE GENOMIC DNA]</scope>
    <source>
        <strain evidence="10">CGMCC 4.7382</strain>
    </source>
</reference>
<feature type="binding site" evidence="7">
    <location>
        <position position="234"/>
    </location>
    <ligand>
        <name>Zn(2+)</name>
        <dbReference type="ChEBI" id="CHEBI:29105"/>
    </ligand>
</feature>
<dbReference type="InterPro" id="IPR005920">
    <property type="entry name" value="HutI"/>
</dbReference>
<evidence type="ECO:0000313" key="9">
    <source>
        <dbReference type="EMBL" id="MFC7330533.1"/>
    </source>
</evidence>
<dbReference type="PANTHER" id="PTHR42752:SF1">
    <property type="entry name" value="IMIDAZOLONEPROPIONASE-RELATED"/>
    <property type="match status" value="1"/>
</dbReference>
<sequence>MTATTTAPRSLVIDGISVLVTNAPDLGAGPLGEIADAAIVIADGRVAWAGPAGVAPAADVRVDAAGRSVIPGFVDSHTHLVFAGDRGAEFAARMSGAPYQAGGIRSTVAATRAASDADLLATAVRLYREARAQGTTTCEVKSGYGLTVADEERMLRIAARLTEEVTFLGAHVVPPEYADDPAGYVDLVTGPMLDACAPHARWIDVFCERGAFDEAASRRVLLAGRERGLAARVHGNQLGTGPGVRLAVEVGAASVDHCTHLTAADVAALADAASDGSGTVATLLPGVDFATRQPYPDARALLDAGVPVALASDCNPGSCFTSSIPFCIALAVREMRMTPREALYAATAGGARALRRTDVGHLGVGARADLVLLDAPDPVYLAYRPGVPLVAAVWQDGELVSGDPAR</sequence>
<comment type="similarity">
    <text evidence="7">Belongs to the metallo-dependent hydrolases superfamily. HutI family.</text>
</comment>
<dbReference type="Pfam" id="PF01979">
    <property type="entry name" value="Amidohydro_1"/>
    <property type="match status" value="1"/>
</dbReference>
<evidence type="ECO:0000256" key="6">
    <source>
        <dbReference type="ARBA" id="ARBA00023004"/>
    </source>
</evidence>
<comment type="pathway">
    <text evidence="7">Amino-acid degradation; L-histidine degradation into L-glutamate; N-formimidoyl-L-glutamate from L-histidine: step 3/3.</text>
</comment>
<feature type="binding site" evidence="7">
    <location>
        <position position="313"/>
    </location>
    <ligand>
        <name>Fe(3+)</name>
        <dbReference type="ChEBI" id="CHEBI:29034"/>
    </ligand>
</feature>
<comment type="caution">
    <text evidence="9">The sequence shown here is derived from an EMBL/GenBank/DDBJ whole genome shotgun (WGS) entry which is preliminary data.</text>
</comment>
<feature type="binding site" evidence="7">
    <location>
        <position position="86"/>
    </location>
    <ligand>
        <name>4-imidazolone-5-propanoate</name>
        <dbReference type="ChEBI" id="CHEBI:77893"/>
    </ligand>
</feature>
<feature type="domain" description="Amidohydrolase-related" evidence="8">
    <location>
        <begin position="69"/>
        <end position="398"/>
    </location>
</feature>
<keyword evidence="6 7" id="KW-0408">Iron</keyword>
<evidence type="ECO:0000256" key="1">
    <source>
        <dbReference type="ARBA" id="ARBA00012864"/>
    </source>
</evidence>
<evidence type="ECO:0000256" key="3">
    <source>
        <dbReference type="ARBA" id="ARBA00022801"/>
    </source>
</evidence>
<keyword evidence="3 7" id="KW-0378">Hydrolase</keyword>
<comment type="catalytic activity">
    <reaction evidence="7">
        <text>4-imidazolone-5-propanoate + H2O = N-formimidoyl-L-glutamate</text>
        <dbReference type="Rhea" id="RHEA:23660"/>
        <dbReference type="ChEBI" id="CHEBI:15377"/>
        <dbReference type="ChEBI" id="CHEBI:58928"/>
        <dbReference type="ChEBI" id="CHEBI:77893"/>
        <dbReference type="EC" id="3.5.2.7"/>
    </reaction>
</comment>
<dbReference type="GO" id="GO:0050480">
    <property type="term" value="F:imidazolonepropionase activity"/>
    <property type="evidence" value="ECO:0007669"/>
    <property type="project" value="UniProtKB-EC"/>
</dbReference>
<comment type="cofactor">
    <cofactor evidence="7">
        <name>Zn(2+)</name>
        <dbReference type="ChEBI" id="CHEBI:29105"/>
    </cofactor>
    <cofactor evidence="7">
        <name>Fe(3+)</name>
        <dbReference type="ChEBI" id="CHEBI:29034"/>
    </cofactor>
    <text evidence="7">Binds 1 zinc or iron ion per subunit.</text>
</comment>
<feature type="binding site" evidence="7">
    <location>
        <position position="313"/>
    </location>
    <ligand>
        <name>Zn(2+)</name>
        <dbReference type="ChEBI" id="CHEBI:29105"/>
    </ligand>
</feature>
<dbReference type="EC" id="3.5.2.7" evidence="1 7"/>
<comment type="function">
    <text evidence="7">Catalyzes the hydrolytic cleavage of the carbon-nitrogen bond in imidazolone-5-propanoate to yield N-formimidoyl-L-glutamate. It is the third step in the universal histidine degradation pathway.</text>
</comment>